<protein>
    <submittedName>
        <fullName evidence="1">Uncharacterized protein</fullName>
    </submittedName>
</protein>
<sequence length="442" mass="49427">MYYMGLSGAIQEMYDGDPSILRAADLADLLQYPVSKEAQAVVGILMTETIQWQFDNGIKKRNPKADVVERMRSTIAALLGDLLVAALNEEAEGFCRRPSDKASFKTTLAESRLYEALKRDWADLGYIEVAIGFRGSQSWENGEVLYSGNRSSRWVTRLRATAKLLGLLEEHGITPQGAGNHFRRNLDKSVPIVLKADKKGPLKGKRMPVPQSPKADQLAAEVTEINRFLAEYSLSIGPAPYLYRSYNNGDTEEFDWNLGGRFYAPEGSYLYWPSQKRLQMEIEGSSVVEIDITACQLTILHALMGVELDLSTDPFQIDGLDRSRAKKIFNVIVGMGGVPSDNPNGPLTNKWADEHQLLCSKFPVLKEIQAKGWNSLKLQVLDADIMRDTLLTLFREHQAPALPVHDCLIVRKQDADLAEEVFGQAFEDRLGVRPMFTRESLG</sequence>
<dbReference type="EMBL" id="JAHHDY010000012">
    <property type="protein sequence ID" value="MBT3141370.1"/>
    <property type="molecule type" value="Genomic_DNA"/>
</dbReference>
<proteinExistence type="predicted"/>
<dbReference type="Proteomes" id="UP000763802">
    <property type="component" value="Unassembled WGS sequence"/>
</dbReference>
<reference evidence="1 2" key="1">
    <citation type="submission" date="2021-05" db="EMBL/GenBank/DDBJ databases">
        <title>Draft genomes of marine bacteria isolated from model chitin particles.</title>
        <authorList>
            <person name="Datta M.S."/>
            <person name="Schwartzman J.A."/>
            <person name="Cordero O."/>
        </authorList>
    </citation>
    <scope>NUCLEOTIDE SEQUENCE [LARGE SCALE GENOMIC DNA]</scope>
    <source>
        <strain evidence="1 2">4E07</strain>
    </source>
</reference>
<accession>A0ABS5WU53</accession>
<evidence type="ECO:0000313" key="1">
    <source>
        <dbReference type="EMBL" id="MBT3141370.1"/>
    </source>
</evidence>
<gene>
    <name evidence="1" type="ORF">KL867_09925</name>
</gene>
<keyword evidence="2" id="KW-1185">Reference proteome</keyword>
<comment type="caution">
    <text evidence="1">The sequence shown here is derived from an EMBL/GenBank/DDBJ whole genome shotgun (WGS) entry which is preliminary data.</text>
</comment>
<evidence type="ECO:0000313" key="2">
    <source>
        <dbReference type="Proteomes" id="UP000763802"/>
    </source>
</evidence>
<name>A0ABS5WU53_9RHOB</name>
<organism evidence="1 2">
    <name type="scientific">Falsiruegeria litorea</name>
    <dbReference type="NCBI Taxonomy" id="1280831"/>
    <lineage>
        <taxon>Bacteria</taxon>
        <taxon>Pseudomonadati</taxon>
        <taxon>Pseudomonadota</taxon>
        <taxon>Alphaproteobacteria</taxon>
        <taxon>Rhodobacterales</taxon>
        <taxon>Roseobacteraceae</taxon>
        <taxon>Falsiruegeria</taxon>
    </lineage>
</organism>